<dbReference type="EMBL" id="PIOD01000008">
    <property type="protein sequence ID" value="RDW18968.1"/>
    <property type="molecule type" value="Genomic_DNA"/>
</dbReference>
<dbReference type="SUPFAM" id="SSF51556">
    <property type="entry name" value="Metallo-dependent hydrolases"/>
    <property type="match status" value="1"/>
</dbReference>
<feature type="domain" description="Adenine deaminase C-terminal" evidence="6">
    <location>
        <begin position="433"/>
        <end position="571"/>
    </location>
</feature>
<dbReference type="PANTHER" id="PTHR11113:SF6">
    <property type="entry name" value="ADENINE DEAMINASE YERA-RELATED"/>
    <property type="match status" value="1"/>
</dbReference>
<dbReference type="Gene3D" id="2.30.40.10">
    <property type="entry name" value="Urease, subunit C, domain 1"/>
    <property type="match status" value="1"/>
</dbReference>
<organism evidence="7 8">
    <name type="scientific">Oceanobacillus chungangensis</name>
    <dbReference type="NCBI Taxonomy" id="1229152"/>
    <lineage>
        <taxon>Bacteria</taxon>
        <taxon>Bacillati</taxon>
        <taxon>Bacillota</taxon>
        <taxon>Bacilli</taxon>
        <taxon>Bacillales</taxon>
        <taxon>Bacillaceae</taxon>
        <taxon>Oceanobacillus</taxon>
    </lineage>
</organism>
<evidence type="ECO:0000313" key="7">
    <source>
        <dbReference type="EMBL" id="RDW18968.1"/>
    </source>
</evidence>
<evidence type="ECO:0000256" key="4">
    <source>
        <dbReference type="ARBA" id="ARBA00047720"/>
    </source>
</evidence>
<dbReference type="Pfam" id="PF01979">
    <property type="entry name" value="Amidohydro_1"/>
    <property type="match status" value="1"/>
</dbReference>
<dbReference type="AlphaFoldDB" id="A0A3D8PUM7"/>
<dbReference type="EC" id="3.5.4.2" evidence="2"/>
<reference evidence="8" key="1">
    <citation type="submission" date="2017-11" db="EMBL/GenBank/DDBJ databases">
        <authorList>
            <person name="Zhu W."/>
        </authorList>
    </citation>
    <scope>NUCLEOTIDE SEQUENCE [LARGE SCALE GENOMIC DNA]</scope>
    <source>
        <strain evidence="8">CAU 1051</strain>
    </source>
</reference>
<dbReference type="PANTHER" id="PTHR11113">
    <property type="entry name" value="N-ACETYLGLUCOSAMINE-6-PHOSPHATE DEACETYLASE"/>
    <property type="match status" value="1"/>
</dbReference>
<dbReference type="RefSeq" id="WP_115749564.1">
    <property type="nucleotide sequence ID" value="NZ_PIOD01000008.1"/>
</dbReference>
<dbReference type="InterPro" id="IPR026912">
    <property type="entry name" value="Adenine_deam_C"/>
</dbReference>
<dbReference type="InterPro" id="IPR011059">
    <property type="entry name" value="Metal-dep_hydrolase_composite"/>
</dbReference>
<evidence type="ECO:0000256" key="2">
    <source>
        <dbReference type="ARBA" id="ARBA00012782"/>
    </source>
</evidence>
<dbReference type="InterPro" id="IPR032466">
    <property type="entry name" value="Metal_Hydrolase"/>
</dbReference>
<keyword evidence="8" id="KW-1185">Reference proteome</keyword>
<dbReference type="Pfam" id="PF13382">
    <property type="entry name" value="Adenine_deam_C"/>
    <property type="match status" value="1"/>
</dbReference>
<gene>
    <name evidence="7" type="ORF">CWR45_09125</name>
</gene>
<dbReference type="OrthoDB" id="9775607at2"/>
<evidence type="ECO:0000259" key="5">
    <source>
        <dbReference type="Pfam" id="PF01979"/>
    </source>
</evidence>
<comment type="similarity">
    <text evidence="1">Belongs to the metallo-dependent hydrolases superfamily. Adenine deaminase family.</text>
</comment>
<comment type="caution">
    <text evidence="7">The sequence shown here is derived from an EMBL/GenBank/DDBJ whole genome shotgun (WGS) entry which is preliminary data.</text>
</comment>
<sequence length="580" mass="65381">MSANEYNWRNRELRHHVKVVDGIVEPTLILKNGTYLNMFTKQWLQANIWIYNDRIVYVGDLLPRTMKTAEVVDCKGKYLVPGYIEPHSHPFQLTNPEQLANHAARFGTTTLVNDNLLWHFMLDKKKAFSLVGDINNMPSSMYWWARFDSQTALQDEESLFNTENVLAWINHPAVVQGGELTSWPSLLAGNERLLYWMQETAKRGKPIEGHFPGASEKTLTKMKLLGVSSDHEAMTGDEVLKRLEIGYHVPLRQSSIRPDLPELIERMLELNITSFDNLSFTTDGSTPEFIEKGLINQCIEIAIGKGIPSEEAYRMASYNAAKHVNLDEHVGSIAPGRVAHINFLVSKDNPHPESVLAKGKWVVKEGKVLELPTIINWKQYGIGPNTYDFDLHENDLQFSMPMGLEMVNDVIVKPYTIEADVSADTLANSIKDAFLLLIDKHGKWRVNTTIQGFTSNLGALASSFSASGDIVFIGKCKQDILAAWNRLKSIGGGIVIVHNGEILVELPLALAGMMSENSMGELIKQEKQMKLVLKEFGYRFNDPIYSLLFLSATHLPYVRITQQGIIDVKERKVLFPATMR</sequence>
<comment type="catalytic activity">
    <reaction evidence="4">
        <text>adenine + H2O + H(+) = hypoxanthine + NH4(+)</text>
        <dbReference type="Rhea" id="RHEA:23688"/>
        <dbReference type="ChEBI" id="CHEBI:15377"/>
        <dbReference type="ChEBI" id="CHEBI:15378"/>
        <dbReference type="ChEBI" id="CHEBI:16708"/>
        <dbReference type="ChEBI" id="CHEBI:17368"/>
        <dbReference type="ChEBI" id="CHEBI:28938"/>
        <dbReference type="EC" id="3.5.4.2"/>
    </reaction>
</comment>
<dbReference type="SUPFAM" id="SSF51338">
    <property type="entry name" value="Composite domain of metallo-dependent hydrolases"/>
    <property type="match status" value="1"/>
</dbReference>
<accession>A0A3D8PUM7</accession>
<evidence type="ECO:0000256" key="3">
    <source>
        <dbReference type="ARBA" id="ARBA00022801"/>
    </source>
</evidence>
<dbReference type="InterPro" id="IPR006680">
    <property type="entry name" value="Amidohydro-rel"/>
</dbReference>
<keyword evidence="3" id="KW-0378">Hydrolase</keyword>
<protein>
    <recommendedName>
        <fullName evidence="2">adenine deaminase</fullName>
        <ecNumber evidence="2">3.5.4.2</ecNumber>
    </recommendedName>
</protein>
<proteinExistence type="inferred from homology"/>
<evidence type="ECO:0000313" key="8">
    <source>
        <dbReference type="Proteomes" id="UP000256520"/>
    </source>
</evidence>
<feature type="domain" description="Amidohydrolase-related" evidence="5">
    <location>
        <begin position="78"/>
        <end position="362"/>
    </location>
</feature>
<dbReference type="GO" id="GO:0000034">
    <property type="term" value="F:adenine deaminase activity"/>
    <property type="evidence" value="ECO:0007669"/>
    <property type="project" value="UniProtKB-EC"/>
</dbReference>
<name>A0A3D8PUM7_9BACI</name>
<dbReference type="Gene3D" id="3.20.20.140">
    <property type="entry name" value="Metal-dependent hydrolases"/>
    <property type="match status" value="1"/>
</dbReference>
<evidence type="ECO:0000259" key="6">
    <source>
        <dbReference type="Pfam" id="PF13382"/>
    </source>
</evidence>
<evidence type="ECO:0000256" key="1">
    <source>
        <dbReference type="ARBA" id="ARBA00006773"/>
    </source>
</evidence>
<dbReference type="Proteomes" id="UP000256520">
    <property type="component" value="Unassembled WGS sequence"/>
</dbReference>